<dbReference type="OrthoDB" id="203678at2759"/>
<evidence type="ECO:0000313" key="1">
    <source>
        <dbReference type="EMBL" id="AYO44903.1"/>
    </source>
</evidence>
<dbReference type="Proteomes" id="UP000269793">
    <property type="component" value="Chromosome VIII"/>
</dbReference>
<protein>
    <submittedName>
        <fullName evidence="1">Vps51/Vps67</fullName>
    </submittedName>
</protein>
<reference evidence="1 2" key="1">
    <citation type="submission" date="2018-10" db="EMBL/GenBank/DDBJ databases">
        <title>Complete genome sequence of Malassezia restricta CBS 7877.</title>
        <authorList>
            <person name="Morand S.C."/>
            <person name="Bertignac M."/>
            <person name="Iltis A."/>
            <person name="Kolder I."/>
            <person name="Pirovano W."/>
            <person name="Jourdain R."/>
            <person name="Clavaud C."/>
        </authorList>
    </citation>
    <scope>NUCLEOTIDE SEQUENCE [LARGE SCALE GENOMIC DNA]</scope>
    <source>
        <strain evidence="1 2">CBS 7877</strain>
    </source>
</reference>
<sequence>MSKSQSLKTYYGIETGEPPAAPAPQPTLDEWTTDKPLHALLKASNELMDGIRDLYADRQSLVYNHHQELVNASETVGHMRHGIEALRPNREALEVQLKEMQAKRAMPPVYIASDADASIPWVRDVAPIAELPLKLRYMLDQNQLAEAVALFDTYKPTIHAWAQAGVHGAEELGKDCEYILKEAHST</sequence>
<keyword evidence="2" id="KW-1185">Reference proteome</keyword>
<evidence type="ECO:0000313" key="2">
    <source>
        <dbReference type="Proteomes" id="UP000269793"/>
    </source>
</evidence>
<dbReference type="EMBL" id="CP033155">
    <property type="protein sequence ID" value="AYO44903.1"/>
    <property type="molecule type" value="Genomic_DNA"/>
</dbReference>
<name>A0A3G2SA48_MALR7</name>
<dbReference type="AlphaFoldDB" id="A0A3G2SA48"/>
<gene>
    <name evidence="1" type="ORF">DNF11_3953</name>
</gene>
<dbReference type="Pfam" id="PF08700">
    <property type="entry name" value="VPS51_Exo84_N"/>
    <property type="match status" value="1"/>
</dbReference>
<dbReference type="VEuPathDB" id="FungiDB:DNF11_3953"/>
<proteinExistence type="predicted"/>
<organism evidence="1 2">
    <name type="scientific">Malassezia restricta (strain ATCC 96810 / NBRC 103918 / CBS 7877)</name>
    <name type="common">Seborrheic dermatitis infection agent</name>
    <dbReference type="NCBI Taxonomy" id="425264"/>
    <lineage>
        <taxon>Eukaryota</taxon>
        <taxon>Fungi</taxon>
        <taxon>Dikarya</taxon>
        <taxon>Basidiomycota</taxon>
        <taxon>Ustilaginomycotina</taxon>
        <taxon>Malasseziomycetes</taxon>
        <taxon>Malasseziales</taxon>
        <taxon>Malasseziaceae</taxon>
        <taxon>Malassezia</taxon>
    </lineage>
</organism>
<dbReference type="STRING" id="425264.A0A3G2SA48"/>
<accession>A0A3G2SA48</accession>